<accession>A0AAD3RXS2</accession>
<feature type="region of interest" description="Disordered" evidence="1">
    <location>
        <begin position="182"/>
        <end position="215"/>
    </location>
</feature>
<feature type="region of interest" description="Disordered" evidence="1">
    <location>
        <begin position="1"/>
        <end position="34"/>
    </location>
</feature>
<feature type="region of interest" description="Disordered" evidence="1">
    <location>
        <begin position="89"/>
        <end position="146"/>
    </location>
</feature>
<feature type="compositionally biased region" description="Polar residues" evidence="1">
    <location>
        <begin position="15"/>
        <end position="34"/>
    </location>
</feature>
<evidence type="ECO:0000313" key="2">
    <source>
        <dbReference type="EMBL" id="GMG99644.1"/>
    </source>
</evidence>
<dbReference type="AlphaFoldDB" id="A0AAD3RXS2"/>
<comment type="caution">
    <text evidence="2">The sequence shown here is derived from an EMBL/GenBank/DDBJ whole genome shotgun (WGS) entry which is preliminary data.</text>
</comment>
<name>A0AAD3RXS2_NEPGR</name>
<keyword evidence="3" id="KW-1185">Reference proteome</keyword>
<dbReference type="EMBL" id="BSYO01000001">
    <property type="protein sequence ID" value="GMG99644.1"/>
    <property type="molecule type" value="Genomic_DNA"/>
</dbReference>
<feature type="compositionally biased region" description="Basic and acidic residues" evidence="1">
    <location>
        <begin position="94"/>
        <end position="109"/>
    </location>
</feature>
<feature type="compositionally biased region" description="Polar residues" evidence="1">
    <location>
        <begin position="117"/>
        <end position="142"/>
    </location>
</feature>
<evidence type="ECO:0000313" key="3">
    <source>
        <dbReference type="Proteomes" id="UP001279734"/>
    </source>
</evidence>
<sequence>MAQYGYMYRGYSGNDGDQPQEWRNTSYTRNSYPDQTYKPVLVDASESVASPRYVRKEEAYVQEVQGTVFMKTEPPSDYGVAKGRWGGHVYDSPQKVDEFPTEVRSEASRLTRPTPPSNTRNYHQAPNSTFEDHGSNQWSSSKNADDRKVGDLITKVTNWRLPSDSVCRDGVCSYSPKEDRGSIVLDMSDSKKHRYDQREDSSPVKNPSGAQLYGGDEVFKGNQPSYPSGQRYGDNEVFKGIQLSYSSGAQLYGGDEVFKGNQPSYPSGQRYGDNEVFKGIQLSYSSGAQLYGGDEVFKGNQPSYPSGQRYGDNEVFKGNQPSYPNGGKSTNTYFDYNDGESDMANAAPMAPQLRFTGPRRNAMRVAISSDEAQRSYGSLDPSLRAYQEGDDYLSGKSRTRQNNRGTIDSTEAVFKYNGEVIP</sequence>
<protein>
    <submittedName>
        <fullName evidence="2">Uncharacterized protein</fullName>
    </submittedName>
</protein>
<organism evidence="2 3">
    <name type="scientific">Nepenthes gracilis</name>
    <name type="common">Slender pitcher plant</name>
    <dbReference type="NCBI Taxonomy" id="150966"/>
    <lineage>
        <taxon>Eukaryota</taxon>
        <taxon>Viridiplantae</taxon>
        <taxon>Streptophyta</taxon>
        <taxon>Embryophyta</taxon>
        <taxon>Tracheophyta</taxon>
        <taxon>Spermatophyta</taxon>
        <taxon>Magnoliopsida</taxon>
        <taxon>eudicotyledons</taxon>
        <taxon>Gunneridae</taxon>
        <taxon>Pentapetalae</taxon>
        <taxon>Caryophyllales</taxon>
        <taxon>Nepenthaceae</taxon>
        <taxon>Nepenthes</taxon>
    </lineage>
</organism>
<reference evidence="2" key="1">
    <citation type="submission" date="2023-05" db="EMBL/GenBank/DDBJ databases">
        <title>Nepenthes gracilis genome sequencing.</title>
        <authorList>
            <person name="Fukushima K."/>
        </authorList>
    </citation>
    <scope>NUCLEOTIDE SEQUENCE</scope>
    <source>
        <strain evidence="2">SING2019-196</strain>
    </source>
</reference>
<proteinExistence type="predicted"/>
<dbReference type="Proteomes" id="UP001279734">
    <property type="component" value="Unassembled WGS sequence"/>
</dbReference>
<evidence type="ECO:0000256" key="1">
    <source>
        <dbReference type="SAM" id="MobiDB-lite"/>
    </source>
</evidence>
<gene>
    <name evidence="2" type="ORF">Nepgr_001484</name>
</gene>